<dbReference type="PANTHER" id="PTHR11606">
    <property type="entry name" value="GLUTAMATE DEHYDROGENASE"/>
    <property type="match status" value="1"/>
</dbReference>
<proteinExistence type="inferred from homology"/>
<dbReference type="Pfam" id="PF02812">
    <property type="entry name" value="ELFV_dehydrog_N"/>
    <property type="match status" value="1"/>
</dbReference>
<dbReference type="Pfam" id="PF00208">
    <property type="entry name" value="ELFV_dehydrog"/>
    <property type="match status" value="1"/>
</dbReference>
<dbReference type="AlphaFoldDB" id="A0ABD6B4B6"/>
<evidence type="ECO:0000256" key="7">
    <source>
        <dbReference type="RuleBase" id="RU004417"/>
    </source>
</evidence>
<evidence type="ECO:0000256" key="5">
    <source>
        <dbReference type="PIRSR" id="PIRSR000185-1"/>
    </source>
</evidence>
<evidence type="ECO:0000256" key="2">
    <source>
        <dbReference type="ARBA" id="ARBA00011643"/>
    </source>
</evidence>
<dbReference type="Gene3D" id="3.40.50.10860">
    <property type="entry name" value="Leucine Dehydrogenase, chain A, domain 1"/>
    <property type="match status" value="1"/>
</dbReference>
<sequence>MSPTTEDTTERESSEATEHESALETAKRQLHSAAKHVDVDENVVERLKHPKKVHEVTVPIERDDGSVDVFTGYRAQHDSVRGPHKGGLRYHPEVTRDECVGLGMWMTWKCAVMDIPFGGAKGGIAVNPKELSEDETERLTRRFAEELRDAIGPNKDIPAPDMGTSPQTMAWLMDAYSMQEGETTPGVVTGKPPVVGGSEGRDEAPGRSVAIVAREAADYYDMPLSETSVAIQGYGSVGANAARLLDEWGANVVAVSDVNGGIYDPNGLDTSSIPSHHEEPEAVLSHPAPEKVSNDELLELDADVLIPAAIGNVITAENAEDVQADVIVEGANGPTTSTADEILEERGIPVVPDILANAGGVTVSYFEWLQDINRRAWSLDRVHRELESEMVEAWETVCDRREEHDVSWRDAAYIVALTRVAEAHDSRGLWP</sequence>
<gene>
    <name evidence="10" type="primary">gdhB</name>
    <name evidence="10" type="ORF">ACFR9S_05430</name>
</gene>
<dbReference type="PIRSF" id="PIRSF000185">
    <property type="entry name" value="Glu_DH"/>
    <property type="match status" value="1"/>
</dbReference>
<dbReference type="NCBIfam" id="NF041398">
    <property type="entry name" value="GluDhGdhB_Halo"/>
    <property type="match status" value="1"/>
</dbReference>
<feature type="active site" description="Proton donor" evidence="5">
    <location>
        <position position="121"/>
    </location>
</feature>
<dbReference type="PANTHER" id="PTHR11606:SF13">
    <property type="entry name" value="GLUTAMATE DEHYDROGENASE 1, MITOCHONDRIAL"/>
    <property type="match status" value="1"/>
</dbReference>
<protein>
    <recommendedName>
        <fullName evidence="4">Glutamate dehydrogenase</fullName>
    </recommendedName>
</protein>
<dbReference type="InterPro" id="IPR006096">
    <property type="entry name" value="Glu/Leu/Phe/Val/Trp_DH_C"/>
</dbReference>
<dbReference type="PRINTS" id="PR00082">
    <property type="entry name" value="GLFDHDRGNASE"/>
</dbReference>
<dbReference type="SMART" id="SM00839">
    <property type="entry name" value="ELFV_dehydrog"/>
    <property type="match status" value="1"/>
</dbReference>
<evidence type="ECO:0000256" key="3">
    <source>
        <dbReference type="ARBA" id="ARBA00023002"/>
    </source>
</evidence>
<dbReference type="SUPFAM" id="SSF51735">
    <property type="entry name" value="NAD(P)-binding Rossmann-fold domains"/>
    <property type="match status" value="1"/>
</dbReference>
<dbReference type="InterPro" id="IPR036291">
    <property type="entry name" value="NAD(P)-bd_dom_sf"/>
</dbReference>
<dbReference type="InterPro" id="IPR014362">
    <property type="entry name" value="Glu_DH"/>
</dbReference>
<evidence type="ECO:0000313" key="11">
    <source>
        <dbReference type="Proteomes" id="UP001597111"/>
    </source>
</evidence>
<dbReference type="InterPro" id="IPR054867">
    <property type="entry name" value="GluDhGdhB"/>
</dbReference>
<dbReference type="FunFam" id="3.40.50.10860:FF:000003">
    <property type="entry name" value="Glutamate dehydrogenase"/>
    <property type="match status" value="1"/>
</dbReference>
<reference evidence="10 11" key="1">
    <citation type="journal article" date="2019" name="Int. J. Syst. Evol. Microbiol.">
        <title>The Global Catalogue of Microorganisms (GCM) 10K type strain sequencing project: providing services to taxonomists for standard genome sequencing and annotation.</title>
        <authorList>
            <consortium name="The Broad Institute Genomics Platform"/>
            <consortium name="The Broad Institute Genome Sequencing Center for Infectious Disease"/>
            <person name="Wu L."/>
            <person name="Ma J."/>
        </authorList>
    </citation>
    <scope>NUCLEOTIDE SEQUENCE [LARGE SCALE GENOMIC DNA]</scope>
    <source>
        <strain evidence="10 11">CGMCC 1.12285</strain>
    </source>
</reference>
<evidence type="ECO:0000259" key="9">
    <source>
        <dbReference type="SMART" id="SM00839"/>
    </source>
</evidence>
<dbReference type="InterPro" id="IPR006097">
    <property type="entry name" value="Glu/Leu/Phe/Val/Trp_DH_dimer"/>
</dbReference>
<feature type="region of interest" description="Disordered" evidence="8">
    <location>
        <begin position="1"/>
        <end position="36"/>
    </location>
</feature>
<dbReference type="PROSITE" id="PS00074">
    <property type="entry name" value="GLFV_DEHYDROGENASE"/>
    <property type="match status" value="1"/>
</dbReference>
<dbReference type="GO" id="GO:0016491">
    <property type="term" value="F:oxidoreductase activity"/>
    <property type="evidence" value="ECO:0007669"/>
    <property type="project" value="UniProtKB-KW"/>
</dbReference>
<dbReference type="CDD" id="cd01076">
    <property type="entry name" value="NAD_bind_1_Glu_DH"/>
    <property type="match status" value="1"/>
</dbReference>
<dbReference type="InterPro" id="IPR006095">
    <property type="entry name" value="Glu/Leu/Phe/Val/Trp_DH"/>
</dbReference>
<dbReference type="InterPro" id="IPR033922">
    <property type="entry name" value="NAD_bind_Glu_DH"/>
</dbReference>
<evidence type="ECO:0000256" key="6">
    <source>
        <dbReference type="PIRSR" id="PIRSR000185-3"/>
    </source>
</evidence>
<comment type="similarity">
    <text evidence="1 4 7">Belongs to the Glu/Leu/Phe/Val dehydrogenases family.</text>
</comment>
<feature type="compositionally biased region" description="Basic and acidic residues" evidence="8">
    <location>
        <begin position="8"/>
        <end position="27"/>
    </location>
</feature>
<dbReference type="InterPro" id="IPR033524">
    <property type="entry name" value="Glu/Leu/Phe/Val_DH_AS"/>
</dbReference>
<name>A0ABD6B4B6_9EURY</name>
<dbReference type="Proteomes" id="UP001597111">
    <property type="component" value="Unassembled WGS sequence"/>
</dbReference>
<comment type="subunit">
    <text evidence="2">Homohexamer.</text>
</comment>
<feature type="domain" description="Glutamate/phenylalanine/leucine/valine/L-tryptophan dehydrogenase C-terminal" evidence="9">
    <location>
        <begin position="198"/>
        <end position="428"/>
    </location>
</feature>
<dbReference type="Gene3D" id="3.40.50.720">
    <property type="entry name" value="NAD(P)-binding Rossmann-like Domain"/>
    <property type="match status" value="1"/>
</dbReference>
<dbReference type="EMBL" id="JBHUDH010000045">
    <property type="protein sequence ID" value="MFD1525749.1"/>
    <property type="molecule type" value="Genomic_DNA"/>
</dbReference>
<evidence type="ECO:0000256" key="8">
    <source>
        <dbReference type="SAM" id="MobiDB-lite"/>
    </source>
</evidence>
<keyword evidence="11" id="KW-1185">Reference proteome</keyword>
<evidence type="ECO:0000313" key="10">
    <source>
        <dbReference type="EMBL" id="MFD1525749.1"/>
    </source>
</evidence>
<organism evidence="10 11">
    <name type="scientific">Halolamina salina</name>
    <dbReference type="NCBI Taxonomy" id="1220023"/>
    <lineage>
        <taxon>Archaea</taxon>
        <taxon>Methanobacteriati</taxon>
        <taxon>Methanobacteriota</taxon>
        <taxon>Stenosarchaea group</taxon>
        <taxon>Halobacteria</taxon>
        <taxon>Halobacteriales</taxon>
        <taxon>Haloferacaceae</taxon>
    </lineage>
</organism>
<feature type="site" description="Important for catalysis" evidence="6">
    <location>
        <position position="161"/>
    </location>
</feature>
<dbReference type="InterPro" id="IPR046346">
    <property type="entry name" value="Aminoacid_DH-like_N_sf"/>
</dbReference>
<keyword evidence="3 4" id="KW-0560">Oxidoreductase</keyword>
<evidence type="ECO:0000256" key="1">
    <source>
        <dbReference type="ARBA" id="ARBA00006382"/>
    </source>
</evidence>
<comment type="caution">
    <text evidence="10">The sequence shown here is derived from an EMBL/GenBank/DDBJ whole genome shotgun (WGS) entry which is preliminary data.</text>
</comment>
<dbReference type="SUPFAM" id="SSF53223">
    <property type="entry name" value="Aminoacid dehydrogenase-like, N-terminal domain"/>
    <property type="match status" value="1"/>
</dbReference>
<evidence type="ECO:0000256" key="4">
    <source>
        <dbReference type="PIRNR" id="PIRNR000185"/>
    </source>
</evidence>
<accession>A0ABD6B4B6</accession>
<dbReference type="RefSeq" id="WP_379818227.1">
    <property type="nucleotide sequence ID" value="NZ_JBHUDH010000045.1"/>
</dbReference>